<organism evidence="2 3">
    <name type="scientific">Batrachochytrium dendrobatidis (strain JEL423)</name>
    <dbReference type="NCBI Taxonomy" id="403673"/>
    <lineage>
        <taxon>Eukaryota</taxon>
        <taxon>Fungi</taxon>
        <taxon>Fungi incertae sedis</taxon>
        <taxon>Chytridiomycota</taxon>
        <taxon>Chytridiomycota incertae sedis</taxon>
        <taxon>Chytridiomycetes</taxon>
        <taxon>Rhizophydiales</taxon>
        <taxon>Rhizophydiales incertae sedis</taxon>
        <taxon>Batrachochytrium</taxon>
    </lineage>
</organism>
<dbReference type="EMBL" id="DS022312">
    <property type="protein sequence ID" value="OAJ44546.1"/>
    <property type="molecule type" value="Genomic_DNA"/>
</dbReference>
<reference evidence="2 3" key="2">
    <citation type="submission" date="2016-05" db="EMBL/GenBank/DDBJ databases">
        <title>Lineage-specific infection strategies underlie the spectrum of fungal disease in amphibians.</title>
        <authorList>
            <person name="Cuomo C.A."/>
            <person name="Farrer R.A."/>
            <person name="James T."/>
            <person name="Longcore J."/>
            <person name="Birren B."/>
        </authorList>
    </citation>
    <scope>NUCLEOTIDE SEQUENCE [LARGE SCALE GENOMIC DNA]</scope>
    <source>
        <strain evidence="2 3">JEL423</strain>
    </source>
</reference>
<dbReference type="Proteomes" id="UP000077115">
    <property type="component" value="Unassembled WGS sequence"/>
</dbReference>
<evidence type="ECO:0000256" key="1">
    <source>
        <dbReference type="SAM" id="MobiDB-lite"/>
    </source>
</evidence>
<feature type="region of interest" description="Disordered" evidence="1">
    <location>
        <begin position="376"/>
        <end position="454"/>
    </location>
</feature>
<gene>
    <name evidence="2" type="ORF">BDEG_27766</name>
</gene>
<evidence type="ECO:0000313" key="2">
    <source>
        <dbReference type="EMBL" id="OAJ44546.1"/>
    </source>
</evidence>
<protein>
    <submittedName>
        <fullName evidence="2">Uncharacterized protein</fullName>
    </submittedName>
</protein>
<dbReference type="VEuPathDB" id="FungiDB:BDEG_27766"/>
<dbReference type="STRING" id="403673.A0A177WXA0"/>
<name>A0A177WXA0_BATDL</name>
<feature type="region of interest" description="Disordered" evidence="1">
    <location>
        <begin position="221"/>
        <end position="265"/>
    </location>
</feature>
<reference evidence="2 3" key="1">
    <citation type="submission" date="2006-10" db="EMBL/GenBank/DDBJ databases">
        <title>The Genome Sequence of Batrachochytrium dendrobatidis JEL423.</title>
        <authorList>
            <consortium name="The Broad Institute Genome Sequencing Platform"/>
            <person name="Birren B."/>
            <person name="Lander E."/>
            <person name="Galagan J."/>
            <person name="Cuomo C."/>
            <person name="Devon K."/>
            <person name="Jaffe D."/>
            <person name="Butler J."/>
            <person name="Alvarez P."/>
            <person name="Gnerre S."/>
            <person name="Grabherr M."/>
            <person name="Kleber M."/>
            <person name="Mauceli E."/>
            <person name="Brockman W."/>
            <person name="Young S."/>
            <person name="LaButti K."/>
            <person name="Sykes S."/>
            <person name="DeCaprio D."/>
            <person name="Crawford M."/>
            <person name="Koehrsen M."/>
            <person name="Engels R."/>
            <person name="Montgomery P."/>
            <person name="Pearson M."/>
            <person name="Howarth C."/>
            <person name="Larson L."/>
            <person name="White J."/>
            <person name="O'Leary S."/>
            <person name="Kodira C."/>
            <person name="Zeng Q."/>
            <person name="Yandava C."/>
            <person name="Alvarado L."/>
            <person name="Longcore J."/>
            <person name="James T."/>
        </authorList>
    </citation>
    <scope>NUCLEOTIDE SEQUENCE [LARGE SCALE GENOMIC DNA]</scope>
    <source>
        <strain evidence="2 3">JEL423</strain>
    </source>
</reference>
<accession>A0A177WXA0</accession>
<feature type="compositionally biased region" description="Polar residues" evidence="1">
    <location>
        <begin position="386"/>
        <end position="403"/>
    </location>
</feature>
<feature type="compositionally biased region" description="Low complexity" evidence="1">
    <location>
        <begin position="234"/>
        <end position="244"/>
    </location>
</feature>
<feature type="region of interest" description="Disordered" evidence="1">
    <location>
        <begin position="477"/>
        <end position="501"/>
    </location>
</feature>
<sequence>MRNAEADASRIHPSSEPLLATPLQTPLSAAQFTSLEIQRLEQLLSRLDSFISPTDTPFKKHILPSGIRSRLFSALVHEFPQWPHSRASTEQRLALMHRHNNSVHTHSSGSPTLHATAGDGKRKLSFTLANSSSTCLAGSSNSGLKSPDPFTSTLQNSPFFSRLRAALNDSSENNFPLQLESQRSLPVSSQPIPAAIFKTASSSSLRDTNSIQLDTLETKHLKTSVSPSKRPAPTIHTSTSIISSPQRESKRTKQKSPITPTDSDDIIASALDTTTPLFQQDLKTKISTETAFLQCSLETDLTVNNGTVDSTCTLKEIAENNDLDGSAKQDHGGNDEPVLPISQKAETVSTVMDILLPNSEESILLPEAFVCPQQQLRSRERRQARKNTFTSSRGVDTPASRNSPKLGKERTNTSKNTVETRSATRSMQSLAGSAGKNPDSKSNRRAKLASGSLGDVREYRHAKRCIQRPVIAHSTLKDDHDDVNVNQDVSDRPTQTPVHRKPSERIAAQKTRASKMILSGAVSAVSLKPTKKPRARRSPALALASPPPEAPVTQVNQSRG</sequence>
<feature type="compositionally biased region" description="Polar residues" evidence="1">
    <location>
        <begin position="413"/>
        <end position="431"/>
    </location>
</feature>
<proteinExistence type="predicted"/>
<dbReference type="AlphaFoldDB" id="A0A177WXA0"/>
<evidence type="ECO:0000313" key="3">
    <source>
        <dbReference type="Proteomes" id="UP000077115"/>
    </source>
</evidence>
<dbReference type="OrthoDB" id="10672519at2759"/>
<feature type="region of interest" description="Disordered" evidence="1">
    <location>
        <begin position="521"/>
        <end position="560"/>
    </location>
</feature>